<keyword evidence="2" id="KW-0472">Membrane</keyword>
<evidence type="ECO:0000313" key="3">
    <source>
        <dbReference type="EMBL" id="KCV68868.1"/>
    </source>
</evidence>
<keyword evidence="4" id="KW-1185">Reference proteome</keyword>
<evidence type="ECO:0000256" key="1">
    <source>
        <dbReference type="SAM" id="MobiDB-lite"/>
    </source>
</evidence>
<dbReference type="GeneID" id="20529012"/>
<keyword evidence="2" id="KW-1133">Transmembrane helix</keyword>
<dbReference type="EMBL" id="KB932207">
    <property type="protein sequence ID" value="KCV68868.1"/>
    <property type="molecule type" value="Genomic_DNA"/>
</dbReference>
<dbReference type="AlphaFoldDB" id="A0A058Z4L9"/>
<accession>A0A058Z4L9</accession>
<dbReference type="RefSeq" id="XP_009496439.1">
    <property type="nucleotide sequence ID" value="XM_009498164.1"/>
</dbReference>
<dbReference type="Proteomes" id="UP000030693">
    <property type="component" value="Unassembled WGS sequence"/>
</dbReference>
<proteinExistence type="predicted"/>
<keyword evidence="2" id="KW-0812">Transmembrane</keyword>
<evidence type="ECO:0000256" key="2">
    <source>
        <dbReference type="SAM" id="Phobius"/>
    </source>
</evidence>
<reference evidence="3" key="1">
    <citation type="submission" date="2013-04" db="EMBL/GenBank/DDBJ databases">
        <title>The Genome Sequence of Fonticula alba ATCC 38817.</title>
        <authorList>
            <consortium name="The Broad Institute Genomics Platform"/>
            <person name="Russ C."/>
            <person name="Cuomo C."/>
            <person name="Burger G."/>
            <person name="Gray M.W."/>
            <person name="Holland P.W.H."/>
            <person name="King N."/>
            <person name="Lang F.B.F."/>
            <person name="Roger A.J."/>
            <person name="Ruiz-Trillo I."/>
            <person name="Brown M."/>
            <person name="Walker B."/>
            <person name="Young S."/>
            <person name="Zeng Q."/>
            <person name="Gargeya S."/>
            <person name="Fitzgerald M."/>
            <person name="Haas B."/>
            <person name="Abouelleil A."/>
            <person name="Allen A.W."/>
            <person name="Alvarado L."/>
            <person name="Arachchi H.M."/>
            <person name="Berlin A.M."/>
            <person name="Chapman S.B."/>
            <person name="Gainer-Dewar J."/>
            <person name="Goldberg J."/>
            <person name="Griggs A."/>
            <person name="Gujja S."/>
            <person name="Hansen M."/>
            <person name="Howarth C."/>
            <person name="Imamovic A."/>
            <person name="Ireland A."/>
            <person name="Larimer J."/>
            <person name="McCowan C."/>
            <person name="Murphy C."/>
            <person name="Pearson M."/>
            <person name="Poon T.W."/>
            <person name="Priest M."/>
            <person name="Roberts A."/>
            <person name="Saif S."/>
            <person name="Shea T."/>
            <person name="Sisk P."/>
            <person name="Sykes S."/>
            <person name="Wortman J."/>
            <person name="Nusbaum C."/>
            <person name="Birren B."/>
        </authorList>
    </citation>
    <scope>NUCLEOTIDE SEQUENCE [LARGE SCALE GENOMIC DNA]</scope>
    <source>
        <strain evidence="3">ATCC 38817</strain>
    </source>
</reference>
<organism evidence="3">
    <name type="scientific">Fonticula alba</name>
    <name type="common">Slime mold</name>
    <dbReference type="NCBI Taxonomy" id="691883"/>
    <lineage>
        <taxon>Eukaryota</taxon>
        <taxon>Rotosphaerida</taxon>
        <taxon>Fonticulaceae</taxon>
        <taxon>Fonticula</taxon>
    </lineage>
</organism>
<sequence>MSTSSGRSGPRRRAPTAQGHPTGPNVSAPLRTASAAGAGPAARRSRPKAPNDAPPTAATLFPGIAAKLHVYGLSASLLCLACIHLSSYYFNRGRDLAAGQPPYDPLSSLGINGPLVSIDLWSFLHVLWFAVCGFLYPGRMGTLMMYGILWEVVEWLMGGLIDQFWRERVVNLLWDLWFNLLGYRLGEYALIAVLERLGRREVIEEGDDAGPATPGHTRAD</sequence>
<feature type="transmembrane region" description="Helical" evidence="2">
    <location>
        <begin position="70"/>
        <end position="91"/>
    </location>
</feature>
<feature type="region of interest" description="Disordered" evidence="1">
    <location>
        <begin position="1"/>
        <end position="54"/>
    </location>
</feature>
<evidence type="ECO:0000313" key="4">
    <source>
        <dbReference type="Proteomes" id="UP000030693"/>
    </source>
</evidence>
<feature type="compositionally biased region" description="Low complexity" evidence="1">
    <location>
        <begin position="33"/>
        <end position="42"/>
    </location>
</feature>
<name>A0A058Z4L9_FONAL</name>
<gene>
    <name evidence="3" type="ORF">H696_04287</name>
</gene>
<protein>
    <submittedName>
        <fullName evidence="3">Uncharacterized protein</fullName>
    </submittedName>
</protein>
<feature type="transmembrane region" description="Helical" evidence="2">
    <location>
        <begin position="111"/>
        <end position="136"/>
    </location>
</feature>